<evidence type="ECO:0000313" key="2">
    <source>
        <dbReference type="EMBL" id="PIE32020.1"/>
    </source>
</evidence>
<dbReference type="Proteomes" id="UP000230821">
    <property type="component" value="Unassembled WGS sequence"/>
</dbReference>
<evidence type="ECO:0008006" key="4">
    <source>
        <dbReference type="Google" id="ProtNLM"/>
    </source>
</evidence>
<dbReference type="InterPro" id="IPR011990">
    <property type="entry name" value="TPR-like_helical_dom_sf"/>
</dbReference>
<dbReference type="EMBL" id="PDSK01000120">
    <property type="protein sequence ID" value="PIE32020.1"/>
    <property type="molecule type" value="Genomic_DNA"/>
</dbReference>
<protein>
    <recommendedName>
        <fullName evidence="4">Tetratricopeptide repeat protein</fullName>
    </recommendedName>
</protein>
<keyword evidence="1" id="KW-1133">Transmembrane helix</keyword>
<dbReference type="Gene3D" id="1.25.40.10">
    <property type="entry name" value="Tetratricopeptide repeat domain"/>
    <property type="match status" value="1"/>
</dbReference>
<keyword evidence="1" id="KW-0472">Membrane</keyword>
<evidence type="ECO:0000256" key="1">
    <source>
        <dbReference type="SAM" id="Phobius"/>
    </source>
</evidence>
<feature type="transmembrane region" description="Helical" evidence="1">
    <location>
        <begin position="114"/>
        <end position="132"/>
    </location>
</feature>
<accession>A0A2G6K9I3</accession>
<comment type="caution">
    <text evidence="2">The sequence shown here is derived from an EMBL/GenBank/DDBJ whole genome shotgun (WGS) entry which is preliminary data.</text>
</comment>
<sequence length="294" mass="33976">MAVFQILPGADPDIVFSVLTGIPLLLAMILYFRFVFGYFMRNFERQADLYAVTATGSHEPLVAAFEKIARMSGNIRDAKNWHHFGIGERITCIEQAYKEPEMISRHDRKVRMSLLFYLVFLAVACIWGHSFATEELEVQYNQRYTEAVLLQKIHQEPRQARWPYALADLMLHQGNEKEANLAYEKAHALDATNPGIRNNWAWLLVTSRDSQLRDPQKALELMLGIPEAQRNGPLLDTLATVYWAHGLVDEAVKVERQAAFLDPERAAWYRLRVRGFVRHSYEEMPEHFPGNEEK</sequence>
<organism evidence="2 3">
    <name type="scientific">candidate division KSB3 bacterium</name>
    <dbReference type="NCBI Taxonomy" id="2044937"/>
    <lineage>
        <taxon>Bacteria</taxon>
        <taxon>candidate division KSB3</taxon>
    </lineage>
</organism>
<proteinExistence type="predicted"/>
<reference evidence="2 3" key="1">
    <citation type="submission" date="2017-10" db="EMBL/GenBank/DDBJ databases">
        <title>Novel microbial diversity and functional potential in the marine mammal oral microbiome.</title>
        <authorList>
            <person name="Dudek N.K."/>
            <person name="Sun C.L."/>
            <person name="Burstein D."/>
            <person name="Kantor R.S."/>
            <person name="Aliaga Goltsman D.S."/>
            <person name="Bik E.M."/>
            <person name="Thomas B.C."/>
            <person name="Banfield J.F."/>
            <person name="Relman D.A."/>
        </authorList>
    </citation>
    <scope>NUCLEOTIDE SEQUENCE [LARGE SCALE GENOMIC DNA]</scope>
    <source>
        <strain evidence="2">DOLJORAL78_47_16</strain>
    </source>
</reference>
<dbReference type="AlphaFoldDB" id="A0A2G6K9I3"/>
<evidence type="ECO:0000313" key="3">
    <source>
        <dbReference type="Proteomes" id="UP000230821"/>
    </source>
</evidence>
<dbReference type="SUPFAM" id="SSF48452">
    <property type="entry name" value="TPR-like"/>
    <property type="match status" value="1"/>
</dbReference>
<feature type="transmembrane region" description="Helical" evidence="1">
    <location>
        <begin position="14"/>
        <end position="36"/>
    </location>
</feature>
<keyword evidence="1" id="KW-0812">Transmembrane</keyword>
<name>A0A2G6K9I3_9BACT</name>
<gene>
    <name evidence="2" type="ORF">CSA56_16695</name>
</gene>